<accession>A0A218WR33</accession>
<dbReference type="Proteomes" id="UP000197138">
    <property type="component" value="Unassembled WGS sequence"/>
</dbReference>
<gene>
    <name evidence="2" type="ORF">CDL15_Pgr012274</name>
</gene>
<proteinExistence type="predicted"/>
<name>A0A218WR33_PUNGR</name>
<reference evidence="3" key="1">
    <citation type="journal article" date="2017" name="Plant J.">
        <title>The pomegranate (Punica granatum L.) genome and the genomics of punicalagin biosynthesis.</title>
        <authorList>
            <person name="Qin G."/>
            <person name="Xu C."/>
            <person name="Ming R."/>
            <person name="Tang H."/>
            <person name="Guyot R."/>
            <person name="Kramer E.M."/>
            <person name="Hu Y."/>
            <person name="Yi X."/>
            <person name="Qi Y."/>
            <person name="Xu X."/>
            <person name="Gao Z."/>
            <person name="Pan H."/>
            <person name="Jian J."/>
            <person name="Tian Y."/>
            <person name="Yue Z."/>
            <person name="Xu Y."/>
        </authorList>
    </citation>
    <scope>NUCLEOTIDE SEQUENCE [LARGE SCALE GENOMIC DNA]</scope>
    <source>
        <strain evidence="3">cv. Dabenzi</strain>
    </source>
</reference>
<dbReference type="AlphaFoldDB" id="A0A218WR33"/>
<evidence type="ECO:0000313" key="3">
    <source>
        <dbReference type="Proteomes" id="UP000197138"/>
    </source>
</evidence>
<protein>
    <submittedName>
        <fullName evidence="2">Uncharacterized protein</fullName>
    </submittedName>
</protein>
<evidence type="ECO:0000256" key="1">
    <source>
        <dbReference type="SAM" id="MobiDB-lite"/>
    </source>
</evidence>
<evidence type="ECO:0000313" key="2">
    <source>
        <dbReference type="EMBL" id="OWM75314.1"/>
    </source>
</evidence>
<dbReference type="EMBL" id="MTKT01003261">
    <property type="protein sequence ID" value="OWM75314.1"/>
    <property type="molecule type" value="Genomic_DNA"/>
</dbReference>
<feature type="region of interest" description="Disordered" evidence="1">
    <location>
        <begin position="21"/>
        <end position="63"/>
    </location>
</feature>
<comment type="caution">
    <text evidence="2">The sequence shown here is derived from an EMBL/GenBank/DDBJ whole genome shotgun (WGS) entry which is preliminary data.</text>
</comment>
<sequence>METGGGADRAWSEVRNAAGGRGTVVGVRGGGKGIVNGWSSKVDDVSTAGGETRGGGAPEYTGGTFEDVGGGRCTEGAPEYASGTPVGVGGGEACVEGG</sequence>
<organism evidence="2 3">
    <name type="scientific">Punica granatum</name>
    <name type="common">Pomegranate</name>
    <dbReference type="NCBI Taxonomy" id="22663"/>
    <lineage>
        <taxon>Eukaryota</taxon>
        <taxon>Viridiplantae</taxon>
        <taxon>Streptophyta</taxon>
        <taxon>Embryophyta</taxon>
        <taxon>Tracheophyta</taxon>
        <taxon>Spermatophyta</taxon>
        <taxon>Magnoliopsida</taxon>
        <taxon>eudicotyledons</taxon>
        <taxon>Gunneridae</taxon>
        <taxon>Pentapetalae</taxon>
        <taxon>rosids</taxon>
        <taxon>malvids</taxon>
        <taxon>Myrtales</taxon>
        <taxon>Lythraceae</taxon>
        <taxon>Punica</taxon>
    </lineage>
</organism>
<feature type="compositionally biased region" description="Gly residues" evidence="1">
    <location>
        <begin position="21"/>
        <end position="34"/>
    </location>
</feature>